<feature type="transmembrane region" description="Helical" evidence="7">
    <location>
        <begin position="41"/>
        <end position="62"/>
    </location>
</feature>
<evidence type="ECO:0000256" key="2">
    <source>
        <dbReference type="ARBA" id="ARBA00022475"/>
    </source>
</evidence>
<feature type="transmembrane region" description="Helical" evidence="7">
    <location>
        <begin position="184"/>
        <end position="202"/>
    </location>
</feature>
<reference evidence="8 9" key="1">
    <citation type="submission" date="2024-09" db="EMBL/GenBank/DDBJ databases">
        <authorList>
            <person name="Sun Q."/>
            <person name="Mori K."/>
        </authorList>
    </citation>
    <scope>NUCLEOTIDE SEQUENCE [LARGE SCALE GENOMIC DNA]</scope>
    <source>
        <strain evidence="8 9">CCM 8654</strain>
    </source>
</reference>
<evidence type="ECO:0000256" key="6">
    <source>
        <dbReference type="SAM" id="MobiDB-lite"/>
    </source>
</evidence>
<feature type="region of interest" description="Disordered" evidence="6">
    <location>
        <begin position="320"/>
        <end position="376"/>
    </location>
</feature>
<dbReference type="Proteomes" id="UP001589698">
    <property type="component" value="Unassembled WGS sequence"/>
</dbReference>
<dbReference type="InterPro" id="IPR017039">
    <property type="entry name" value="Virul_fac_BrkB"/>
</dbReference>
<dbReference type="Pfam" id="PF03631">
    <property type="entry name" value="Virul_fac_BrkB"/>
    <property type="match status" value="1"/>
</dbReference>
<evidence type="ECO:0000256" key="4">
    <source>
        <dbReference type="ARBA" id="ARBA00022989"/>
    </source>
</evidence>
<feature type="compositionally biased region" description="Low complexity" evidence="6">
    <location>
        <begin position="360"/>
        <end position="376"/>
    </location>
</feature>
<comment type="subcellular location">
    <subcellularLocation>
        <location evidence="1">Cell membrane</location>
        <topology evidence="1">Multi-pass membrane protein</topology>
    </subcellularLocation>
</comment>
<keyword evidence="9" id="KW-1185">Reference proteome</keyword>
<evidence type="ECO:0000256" key="1">
    <source>
        <dbReference type="ARBA" id="ARBA00004651"/>
    </source>
</evidence>
<organism evidence="8 9">
    <name type="scientific">Nocardioides zeicaulis</name>
    <dbReference type="NCBI Taxonomy" id="1776857"/>
    <lineage>
        <taxon>Bacteria</taxon>
        <taxon>Bacillati</taxon>
        <taxon>Actinomycetota</taxon>
        <taxon>Actinomycetes</taxon>
        <taxon>Propionibacteriales</taxon>
        <taxon>Nocardioidaceae</taxon>
        <taxon>Nocardioides</taxon>
    </lineage>
</organism>
<keyword evidence="2" id="KW-1003">Cell membrane</keyword>
<evidence type="ECO:0000256" key="5">
    <source>
        <dbReference type="ARBA" id="ARBA00023136"/>
    </source>
</evidence>
<name>A0ABV6DZ12_9ACTN</name>
<dbReference type="RefSeq" id="WP_378517629.1">
    <property type="nucleotide sequence ID" value="NZ_CBCSDI010000009.1"/>
</dbReference>
<dbReference type="EMBL" id="JBHLXH010000001">
    <property type="protein sequence ID" value="MFC0221965.1"/>
    <property type="molecule type" value="Genomic_DNA"/>
</dbReference>
<comment type="caution">
    <text evidence="8">The sequence shown here is derived from an EMBL/GenBank/DDBJ whole genome shotgun (WGS) entry which is preliminary data.</text>
</comment>
<feature type="transmembrane region" description="Helical" evidence="7">
    <location>
        <begin position="214"/>
        <end position="233"/>
    </location>
</feature>
<sequence>MGAVSAVDGFQRRHPVLGFPIAVVYKYFDDQGPYLASAMTYYAFIAIFPLMLLGTSILGLILRGEPHWQEQILNSALAQFPIIGDELGRPQGLQGSVSGVVIGALAALYGAMGLGQALQNTQHVAWSVPRNSRPNPFYARVKTLILLLTAGMLLLAVTVVSTVASTTDVFTEVIGGGIKQLLPVLTVLVVGTGLTYLFRFAATGQHSFWRAAPGGFTLAVLWQLLQLGGAAYVDRTLVNTSSMTKTFGLVLGLVGFLWIGSVMAVLATEVNVVLARRLWPRALLTPFTDNVRLTEADKRAYASYARMQRHKGFEKVVVRWDPGPAEKPAEGQAEDPRENPVEKPAGGPAGGSAARATPVAEDAAGPTPAAADGTRA</sequence>
<keyword evidence="4 7" id="KW-1133">Transmembrane helix</keyword>
<evidence type="ECO:0000313" key="8">
    <source>
        <dbReference type="EMBL" id="MFC0221965.1"/>
    </source>
</evidence>
<dbReference type="PANTHER" id="PTHR30213:SF1">
    <property type="entry name" value="INNER MEMBRANE PROTEIN YHJD"/>
    <property type="match status" value="1"/>
</dbReference>
<evidence type="ECO:0000313" key="9">
    <source>
        <dbReference type="Proteomes" id="UP001589698"/>
    </source>
</evidence>
<evidence type="ECO:0000256" key="3">
    <source>
        <dbReference type="ARBA" id="ARBA00022692"/>
    </source>
</evidence>
<gene>
    <name evidence="8" type="ORF">ACFFJG_05685</name>
</gene>
<protein>
    <submittedName>
        <fullName evidence="8">YihY/virulence factor BrkB family protein</fullName>
    </submittedName>
</protein>
<dbReference type="PANTHER" id="PTHR30213">
    <property type="entry name" value="INNER MEMBRANE PROTEIN YHJD"/>
    <property type="match status" value="1"/>
</dbReference>
<accession>A0ABV6DZ12</accession>
<proteinExistence type="predicted"/>
<keyword evidence="3 7" id="KW-0812">Transmembrane</keyword>
<evidence type="ECO:0000256" key="7">
    <source>
        <dbReference type="SAM" id="Phobius"/>
    </source>
</evidence>
<feature type="transmembrane region" description="Helical" evidence="7">
    <location>
        <begin position="143"/>
        <end position="164"/>
    </location>
</feature>
<keyword evidence="5 7" id="KW-0472">Membrane</keyword>
<feature type="transmembrane region" description="Helical" evidence="7">
    <location>
        <begin position="253"/>
        <end position="274"/>
    </location>
</feature>